<proteinExistence type="predicted"/>
<dbReference type="Proteomes" id="UP000220629">
    <property type="component" value="Unassembled WGS sequence"/>
</dbReference>
<feature type="compositionally biased region" description="Basic and acidic residues" evidence="1">
    <location>
        <begin position="12"/>
        <end position="28"/>
    </location>
</feature>
<reference evidence="3" key="1">
    <citation type="submission" date="2017-09" db="EMBL/GenBank/DDBJ databases">
        <title>FDA dAtabase for Regulatory Grade micrObial Sequences (FDA-ARGOS): Supporting development and validation of Infectious Disease Dx tests.</title>
        <authorList>
            <person name="Minogue T."/>
            <person name="Wolcott M."/>
            <person name="Wasieloski L."/>
            <person name="Aguilar W."/>
            <person name="Moore D."/>
            <person name="Tallon L."/>
            <person name="Sadzewicz L."/>
            <person name="Ott S."/>
            <person name="Zhao X."/>
            <person name="Nagaraj S."/>
            <person name="Vavikolanu K."/>
            <person name="Aluvathingal J."/>
            <person name="Nadendla S."/>
            <person name="Sichtig H."/>
        </authorList>
    </citation>
    <scope>NUCLEOTIDE SEQUENCE [LARGE SCALE GENOMIC DNA]</scope>
    <source>
        <strain evidence="3">FDAARGOS_390</strain>
    </source>
</reference>
<protein>
    <submittedName>
        <fullName evidence="2">Uncharacterized protein</fullName>
    </submittedName>
</protein>
<gene>
    <name evidence="2" type="ORF">CRM94_34310</name>
</gene>
<dbReference type="AlphaFoldDB" id="A0A2A7S739"/>
<evidence type="ECO:0000256" key="1">
    <source>
        <dbReference type="SAM" id="MobiDB-lite"/>
    </source>
</evidence>
<comment type="caution">
    <text evidence="2">The sequence shown here is derived from an EMBL/GenBank/DDBJ whole genome shotgun (WGS) entry which is preliminary data.</text>
</comment>
<evidence type="ECO:0000313" key="2">
    <source>
        <dbReference type="EMBL" id="PEH39358.1"/>
    </source>
</evidence>
<name>A0A2A7S739_BURGA</name>
<dbReference type="EMBL" id="PDDY01000004">
    <property type="protein sequence ID" value="PEH39358.1"/>
    <property type="molecule type" value="Genomic_DNA"/>
</dbReference>
<organism evidence="2 3">
    <name type="scientific">Burkholderia gladioli</name>
    <name type="common">Pseudomonas marginata</name>
    <name type="synonym">Phytomonas marginata</name>
    <dbReference type="NCBI Taxonomy" id="28095"/>
    <lineage>
        <taxon>Bacteria</taxon>
        <taxon>Pseudomonadati</taxon>
        <taxon>Pseudomonadota</taxon>
        <taxon>Betaproteobacteria</taxon>
        <taxon>Burkholderiales</taxon>
        <taxon>Burkholderiaceae</taxon>
        <taxon>Burkholderia</taxon>
    </lineage>
</organism>
<evidence type="ECO:0000313" key="3">
    <source>
        <dbReference type="Proteomes" id="UP000220629"/>
    </source>
</evidence>
<feature type="region of interest" description="Disordered" evidence="1">
    <location>
        <begin position="1"/>
        <end position="65"/>
    </location>
</feature>
<accession>A0A2A7S739</accession>
<sequence>MNGHSRLQAGDSKQDGENGGRTADEWQTRRGNRGAAGPATACAPDGAGADHATPPDFQGSRAGLT</sequence>